<keyword evidence="2" id="KW-1185">Reference proteome</keyword>
<dbReference type="Proteomes" id="UP000593574">
    <property type="component" value="Unassembled WGS sequence"/>
</dbReference>
<gene>
    <name evidence="1" type="ORF">Golax_006418</name>
</gene>
<comment type="caution">
    <text evidence="1">The sequence shown here is derived from an EMBL/GenBank/DDBJ whole genome shotgun (WGS) entry which is preliminary data.</text>
</comment>
<dbReference type="EMBL" id="JABEZV010000008">
    <property type="protein sequence ID" value="MBA0718685.1"/>
    <property type="molecule type" value="Genomic_DNA"/>
</dbReference>
<organism evidence="1 2">
    <name type="scientific">Gossypium laxum</name>
    <dbReference type="NCBI Taxonomy" id="34288"/>
    <lineage>
        <taxon>Eukaryota</taxon>
        <taxon>Viridiplantae</taxon>
        <taxon>Streptophyta</taxon>
        <taxon>Embryophyta</taxon>
        <taxon>Tracheophyta</taxon>
        <taxon>Spermatophyta</taxon>
        <taxon>Magnoliopsida</taxon>
        <taxon>eudicotyledons</taxon>
        <taxon>Gunneridae</taxon>
        <taxon>Pentapetalae</taxon>
        <taxon>rosids</taxon>
        <taxon>malvids</taxon>
        <taxon>Malvales</taxon>
        <taxon>Malvaceae</taxon>
        <taxon>Malvoideae</taxon>
        <taxon>Gossypium</taxon>
    </lineage>
</organism>
<feature type="non-terminal residue" evidence="1">
    <location>
        <position position="26"/>
    </location>
</feature>
<proteinExistence type="predicted"/>
<name>A0A7J9A3W7_9ROSI</name>
<evidence type="ECO:0000313" key="2">
    <source>
        <dbReference type="Proteomes" id="UP000593574"/>
    </source>
</evidence>
<evidence type="ECO:0000313" key="1">
    <source>
        <dbReference type="EMBL" id="MBA0718685.1"/>
    </source>
</evidence>
<protein>
    <submittedName>
        <fullName evidence="1">Uncharacterized protein</fullName>
    </submittedName>
</protein>
<accession>A0A7J9A3W7</accession>
<reference evidence="1 2" key="1">
    <citation type="journal article" date="2019" name="Genome Biol. Evol.">
        <title>Insights into the evolution of the New World diploid cottons (Gossypium, subgenus Houzingenia) based on genome sequencing.</title>
        <authorList>
            <person name="Grover C.E."/>
            <person name="Arick M.A. 2nd"/>
            <person name="Thrash A."/>
            <person name="Conover J.L."/>
            <person name="Sanders W.S."/>
            <person name="Peterson D.G."/>
            <person name="Frelichowski J.E."/>
            <person name="Scheffler J.A."/>
            <person name="Scheffler B.E."/>
            <person name="Wendel J.F."/>
        </authorList>
    </citation>
    <scope>NUCLEOTIDE SEQUENCE [LARGE SCALE GENOMIC DNA]</scope>
    <source>
        <strain evidence="1">4</strain>
        <tissue evidence="1">Leaf</tissue>
    </source>
</reference>
<dbReference type="AlphaFoldDB" id="A0A7J9A3W7"/>
<sequence>MITARIGYWPITPIARNRHYAPSASI</sequence>